<dbReference type="RefSeq" id="XP_012651194.1">
    <property type="nucleotide sequence ID" value="XM_012795740.1"/>
</dbReference>
<dbReference type="InParanoid" id="W7XA41"/>
<dbReference type="GeneID" id="24441787"/>
<protein>
    <submittedName>
        <fullName evidence="1">Uncharacterized protein</fullName>
    </submittedName>
</protein>
<evidence type="ECO:0000313" key="2">
    <source>
        <dbReference type="Proteomes" id="UP000009168"/>
    </source>
</evidence>
<name>W7XA41_TETTS</name>
<accession>W7XA41</accession>
<organism evidence="1 2">
    <name type="scientific">Tetrahymena thermophila (strain SB210)</name>
    <dbReference type="NCBI Taxonomy" id="312017"/>
    <lineage>
        <taxon>Eukaryota</taxon>
        <taxon>Sar</taxon>
        <taxon>Alveolata</taxon>
        <taxon>Ciliophora</taxon>
        <taxon>Intramacronucleata</taxon>
        <taxon>Oligohymenophorea</taxon>
        <taxon>Hymenostomatida</taxon>
        <taxon>Tetrahymenina</taxon>
        <taxon>Tetrahymenidae</taxon>
        <taxon>Tetrahymena</taxon>
    </lineage>
</organism>
<reference evidence="2" key="1">
    <citation type="journal article" date="2006" name="PLoS Biol.">
        <title>Macronuclear genome sequence of the ciliate Tetrahymena thermophila, a model eukaryote.</title>
        <authorList>
            <person name="Eisen J.A."/>
            <person name="Coyne R.S."/>
            <person name="Wu M."/>
            <person name="Wu D."/>
            <person name="Thiagarajan M."/>
            <person name="Wortman J.R."/>
            <person name="Badger J.H."/>
            <person name="Ren Q."/>
            <person name="Amedeo P."/>
            <person name="Jones K.M."/>
            <person name="Tallon L.J."/>
            <person name="Delcher A.L."/>
            <person name="Salzberg S.L."/>
            <person name="Silva J.C."/>
            <person name="Haas B.J."/>
            <person name="Majoros W.H."/>
            <person name="Farzad M."/>
            <person name="Carlton J.M."/>
            <person name="Smith R.K. Jr."/>
            <person name="Garg J."/>
            <person name="Pearlman R.E."/>
            <person name="Karrer K.M."/>
            <person name="Sun L."/>
            <person name="Manning G."/>
            <person name="Elde N.C."/>
            <person name="Turkewitz A.P."/>
            <person name="Asai D.J."/>
            <person name="Wilkes D.E."/>
            <person name="Wang Y."/>
            <person name="Cai H."/>
            <person name="Collins K."/>
            <person name="Stewart B.A."/>
            <person name="Lee S.R."/>
            <person name="Wilamowska K."/>
            <person name="Weinberg Z."/>
            <person name="Ruzzo W.L."/>
            <person name="Wloga D."/>
            <person name="Gaertig J."/>
            <person name="Frankel J."/>
            <person name="Tsao C.-C."/>
            <person name="Gorovsky M.A."/>
            <person name="Keeling P.J."/>
            <person name="Waller R.F."/>
            <person name="Patron N.J."/>
            <person name="Cherry J.M."/>
            <person name="Stover N.A."/>
            <person name="Krieger C.J."/>
            <person name="del Toro C."/>
            <person name="Ryder H.F."/>
            <person name="Williamson S.C."/>
            <person name="Barbeau R.A."/>
            <person name="Hamilton E.P."/>
            <person name="Orias E."/>
        </authorList>
    </citation>
    <scope>NUCLEOTIDE SEQUENCE [LARGE SCALE GENOMIC DNA]</scope>
    <source>
        <strain evidence="2">SB210</strain>
    </source>
</reference>
<dbReference type="Proteomes" id="UP000009168">
    <property type="component" value="Unassembled WGS sequence"/>
</dbReference>
<dbReference type="AlphaFoldDB" id="W7XA41"/>
<sequence>MNDQIIIQLALIFLCQLHNYKNEYINSYIFYNQFYQIIKIFSKNNTINRKNIYFQLNILIFNIFEIDFIGVNKSNPLDYLLAIYNINQLFLALNKKLFALQIQINKFLKICSLFIIKDQLATLKYQQKTNILIQKLKSLFVSSQYFNNLINLLNQQVKEQLVKQGRSNGINQLKSIATRNGKVEATSAYPKQIENQIDVCRQGYLNASKTRVAYF</sequence>
<gene>
    <name evidence="1" type="ORF">TTHERM_001138234</name>
</gene>
<dbReference type="KEGG" id="tet:TTHERM_001138234"/>
<dbReference type="EMBL" id="GG662842">
    <property type="protein sequence ID" value="EWS76265.1"/>
    <property type="molecule type" value="Genomic_DNA"/>
</dbReference>
<proteinExistence type="predicted"/>
<evidence type="ECO:0000313" key="1">
    <source>
        <dbReference type="EMBL" id="EWS76265.1"/>
    </source>
</evidence>
<keyword evidence="2" id="KW-1185">Reference proteome</keyword>